<organism evidence="2">
    <name type="scientific">termite gut metagenome</name>
    <dbReference type="NCBI Taxonomy" id="433724"/>
    <lineage>
        <taxon>unclassified sequences</taxon>
        <taxon>metagenomes</taxon>
        <taxon>organismal metagenomes</taxon>
    </lineage>
</organism>
<dbReference type="SUPFAM" id="SSF56349">
    <property type="entry name" value="DNA breaking-rejoining enzymes"/>
    <property type="match status" value="1"/>
</dbReference>
<dbReference type="AlphaFoldDB" id="A0A5J4R3A3"/>
<dbReference type="Gene3D" id="1.10.443.10">
    <property type="entry name" value="Intergrase catalytic core"/>
    <property type="match status" value="1"/>
</dbReference>
<dbReference type="InterPro" id="IPR013762">
    <property type="entry name" value="Integrase-like_cat_sf"/>
</dbReference>
<proteinExistence type="predicted"/>
<dbReference type="GO" id="GO:0015074">
    <property type="term" value="P:DNA integration"/>
    <property type="evidence" value="ECO:0007669"/>
    <property type="project" value="InterPro"/>
</dbReference>
<evidence type="ECO:0000256" key="1">
    <source>
        <dbReference type="ARBA" id="ARBA00023172"/>
    </source>
</evidence>
<dbReference type="InterPro" id="IPR011010">
    <property type="entry name" value="DNA_brk_join_enz"/>
</dbReference>
<name>A0A5J4R3A3_9ZZZZ</name>
<reference evidence="2" key="1">
    <citation type="submission" date="2019-03" db="EMBL/GenBank/DDBJ databases">
        <title>Single cell metagenomics reveals metabolic interactions within the superorganism composed of flagellate Streblomastix strix and complex community of Bacteroidetes bacteria on its surface.</title>
        <authorList>
            <person name="Treitli S.C."/>
            <person name="Kolisko M."/>
            <person name="Husnik F."/>
            <person name="Keeling P."/>
            <person name="Hampl V."/>
        </authorList>
    </citation>
    <scope>NUCLEOTIDE SEQUENCE</scope>
    <source>
        <strain evidence="2">STM</strain>
    </source>
</reference>
<keyword evidence="1" id="KW-0233">DNA recombination</keyword>
<evidence type="ECO:0008006" key="3">
    <source>
        <dbReference type="Google" id="ProtNLM"/>
    </source>
</evidence>
<gene>
    <name evidence="2" type="ORF">EZS27_023226</name>
</gene>
<comment type="caution">
    <text evidence="2">The sequence shown here is derived from an EMBL/GenBank/DDBJ whole genome shotgun (WGS) entry which is preliminary data.</text>
</comment>
<dbReference type="GO" id="GO:0006310">
    <property type="term" value="P:DNA recombination"/>
    <property type="evidence" value="ECO:0007669"/>
    <property type="project" value="UniProtKB-KW"/>
</dbReference>
<feature type="non-terminal residue" evidence="2">
    <location>
        <position position="459"/>
    </location>
</feature>
<evidence type="ECO:0000313" key="2">
    <source>
        <dbReference type="EMBL" id="KAA6327810.1"/>
    </source>
</evidence>
<dbReference type="EMBL" id="SNRY01001925">
    <property type="protein sequence ID" value="KAA6327810.1"/>
    <property type="molecule type" value="Genomic_DNA"/>
</dbReference>
<dbReference type="GO" id="GO:0003677">
    <property type="term" value="F:DNA binding"/>
    <property type="evidence" value="ECO:0007669"/>
    <property type="project" value="InterPro"/>
</dbReference>
<sequence>MKVTFIVKKAAKRHDIDSKATIYVRLRDGRRLDSITPTELSINPNLWDDEDEQVKSKVVCPDEFRDEINEGVRSLKTYIEKEYRLIDKEAIDKDWLKLTVDMYYNPKKYYVPEETPIKPTFQQLLDEFLLKHKLSEVRKKNFRVICRAMMRYELFVRATKRGQKAFALDIDTITPDTLHDMWDFFENEYIYYERYPALYETIPEKRAPKPRGKNTLIDCFCRIRTFFLWCYDKKKTANRPFDEFHIDECTYGTPVYITLQERNILFEKDLSDHPKIEVQRDIFVFQSLIGCRIGDFYRMTKRNLINGAIEYIPRKTKEGNPVTVRVPLNDKAKAILEKYKDCEGGSLLPFTYEQRYNEAIKEAFKLAGIDRIVTILDPLTNDEVKKPLYEVASSHMARRTFIGNIYKKVKDPNLVGALLCCHPNFQSIIFRSIFIEYLCNRKLKRKQALLGSNLPAIDF</sequence>
<accession>A0A5J4R3A3</accession>
<protein>
    <recommendedName>
        <fullName evidence="3">Tyr recombinase domain-containing protein</fullName>
    </recommendedName>
</protein>